<dbReference type="CDD" id="cd06170">
    <property type="entry name" value="LuxR_C_like"/>
    <property type="match status" value="1"/>
</dbReference>
<dbReference type="Gene3D" id="1.10.10.10">
    <property type="entry name" value="Winged helix-like DNA-binding domain superfamily/Winged helix DNA-binding domain"/>
    <property type="match status" value="1"/>
</dbReference>
<reference evidence="3 4" key="1">
    <citation type="journal article" date="2019" name="Int. J. Syst. Evol. Microbiol.">
        <title>The Global Catalogue of Microorganisms (GCM) 10K type strain sequencing project: providing services to taxonomists for standard genome sequencing and annotation.</title>
        <authorList>
            <consortium name="The Broad Institute Genomics Platform"/>
            <consortium name="The Broad Institute Genome Sequencing Center for Infectious Disease"/>
            <person name="Wu L."/>
            <person name="Ma J."/>
        </authorList>
    </citation>
    <scope>NUCLEOTIDE SEQUENCE [LARGE SCALE GENOMIC DNA]</scope>
    <source>
        <strain evidence="3 4">JCM 15910</strain>
    </source>
</reference>
<evidence type="ECO:0000259" key="2">
    <source>
        <dbReference type="PROSITE" id="PS50043"/>
    </source>
</evidence>
<keyword evidence="1" id="KW-0472">Membrane</keyword>
<feature type="domain" description="HTH luxR-type" evidence="2">
    <location>
        <begin position="11"/>
        <end position="76"/>
    </location>
</feature>
<evidence type="ECO:0000256" key="1">
    <source>
        <dbReference type="SAM" id="Phobius"/>
    </source>
</evidence>
<dbReference type="PROSITE" id="PS50043">
    <property type="entry name" value="HTH_LUXR_2"/>
    <property type="match status" value="1"/>
</dbReference>
<dbReference type="InterPro" id="IPR016032">
    <property type="entry name" value="Sig_transdc_resp-reg_C-effctor"/>
</dbReference>
<dbReference type="SMART" id="SM00421">
    <property type="entry name" value="HTH_LUXR"/>
    <property type="match status" value="1"/>
</dbReference>
<sequence>MDGAQEPDAAEARLWALLTDKQRLCLDLVLQRKTSKQIARELGISRYTVDQRISAARKTLAAINRDDTAIRYARLKSICDRIAYDPVELPIMPSLAPSDFPDGDPDHYLDVREGKGAMAGLSGERPPSGTIWRHDHAPTAKATIIAIMLMVVVFALLGGLGIAEALTRLMSG</sequence>
<dbReference type="InterPro" id="IPR036388">
    <property type="entry name" value="WH-like_DNA-bd_sf"/>
</dbReference>
<dbReference type="InterPro" id="IPR013249">
    <property type="entry name" value="RNA_pol_sigma70_r4_t2"/>
</dbReference>
<organism evidence="3 4">
    <name type="scientific">Sphingopyxis soli</name>
    <dbReference type="NCBI Taxonomy" id="592051"/>
    <lineage>
        <taxon>Bacteria</taxon>
        <taxon>Pseudomonadati</taxon>
        <taxon>Pseudomonadota</taxon>
        <taxon>Alphaproteobacteria</taxon>
        <taxon>Sphingomonadales</taxon>
        <taxon>Sphingomonadaceae</taxon>
        <taxon>Sphingopyxis</taxon>
    </lineage>
</organism>
<keyword evidence="1" id="KW-0812">Transmembrane</keyword>
<dbReference type="RefSeq" id="WP_062769488.1">
    <property type="nucleotide sequence ID" value="NZ_BAAAFE010000007.1"/>
</dbReference>
<dbReference type="EMBL" id="BAAAFE010000007">
    <property type="protein sequence ID" value="GAA0863842.1"/>
    <property type="molecule type" value="Genomic_DNA"/>
</dbReference>
<evidence type="ECO:0000313" key="4">
    <source>
        <dbReference type="Proteomes" id="UP001500738"/>
    </source>
</evidence>
<keyword evidence="1" id="KW-1133">Transmembrane helix</keyword>
<comment type="caution">
    <text evidence="3">The sequence shown here is derived from an EMBL/GenBank/DDBJ whole genome shotgun (WGS) entry which is preliminary data.</text>
</comment>
<gene>
    <name evidence="3" type="ORF">GCM10009115_15920</name>
</gene>
<dbReference type="InterPro" id="IPR000792">
    <property type="entry name" value="Tscrpt_reg_LuxR_C"/>
</dbReference>
<proteinExistence type="predicted"/>
<protein>
    <recommendedName>
        <fullName evidence="2">HTH luxR-type domain-containing protein</fullName>
    </recommendedName>
</protein>
<accession>A0ABN1M3M2</accession>
<dbReference type="Proteomes" id="UP001500738">
    <property type="component" value="Unassembled WGS sequence"/>
</dbReference>
<keyword evidence="4" id="KW-1185">Reference proteome</keyword>
<name>A0ABN1M3M2_9SPHN</name>
<dbReference type="SUPFAM" id="SSF46894">
    <property type="entry name" value="C-terminal effector domain of the bipartite response regulators"/>
    <property type="match status" value="1"/>
</dbReference>
<feature type="transmembrane region" description="Helical" evidence="1">
    <location>
        <begin position="142"/>
        <end position="163"/>
    </location>
</feature>
<dbReference type="Pfam" id="PF08281">
    <property type="entry name" value="Sigma70_r4_2"/>
    <property type="match status" value="1"/>
</dbReference>
<evidence type="ECO:0000313" key="3">
    <source>
        <dbReference type="EMBL" id="GAA0863842.1"/>
    </source>
</evidence>